<gene>
    <name evidence="1" type="ORF">EJ02DRAFT_243756</name>
</gene>
<proteinExistence type="predicted"/>
<organism evidence="1 2">
    <name type="scientific">Clathrospora elynae</name>
    <dbReference type="NCBI Taxonomy" id="706981"/>
    <lineage>
        <taxon>Eukaryota</taxon>
        <taxon>Fungi</taxon>
        <taxon>Dikarya</taxon>
        <taxon>Ascomycota</taxon>
        <taxon>Pezizomycotina</taxon>
        <taxon>Dothideomycetes</taxon>
        <taxon>Pleosporomycetidae</taxon>
        <taxon>Pleosporales</taxon>
        <taxon>Diademaceae</taxon>
        <taxon>Clathrospora</taxon>
    </lineage>
</organism>
<dbReference type="Proteomes" id="UP000800038">
    <property type="component" value="Unassembled WGS sequence"/>
</dbReference>
<sequence>MPDRAAWWCWRSYDTKMLLTDNRNVVEGRCLGAFLTPCSLVIHSGRVGFIPSCACPSHSSCGAQPQISFSIQFLCRIGPLLMTIISLFGFSLTPPFVTKLQFSPSTDSLHRFMRGEAYLLTTAPRPSSTVSYTCRLACIL</sequence>
<reference evidence="1" key="1">
    <citation type="journal article" date="2020" name="Stud. Mycol.">
        <title>101 Dothideomycetes genomes: a test case for predicting lifestyles and emergence of pathogens.</title>
        <authorList>
            <person name="Haridas S."/>
            <person name="Albert R."/>
            <person name="Binder M."/>
            <person name="Bloem J."/>
            <person name="Labutti K."/>
            <person name="Salamov A."/>
            <person name="Andreopoulos B."/>
            <person name="Baker S."/>
            <person name="Barry K."/>
            <person name="Bills G."/>
            <person name="Bluhm B."/>
            <person name="Cannon C."/>
            <person name="Castanera R."/>
            <person name="Culley D."/>
            <person name="Daum C."/>
            <person name="Ezra D."/>
            <person name="Gonzalez J."/>
            <person name="Henrissat B."/>
            <person name="Kuo A."/>
            <person name="Liang C."/>
            <person name="Lipzen A."/>
            <person name="Lutzoni F."/>
            <person name="Magnuson J."/>
            <person name="Mondo S."/>
            <person name="Nolan M."/>
            <person name="Ohm R."/>
            <person name="Pangilinan J."/>
            <person name="Park H.-J."/>
            <person name="Ramirez L."/>
            <person name="Alfaro M."/>
            <person name="Sun H."/>
            <person name="Tritt A."/>
            <person name="Yoshinaga Y."/>
            <person name="Zwiers L.-H."/>
            <person name="Turgeon B."/>
            <person name="Goodwin S."/>
            <person name="Spatafora J."/>
            <person name="Crous P."/>
            <person name="Grigoriev I."/>
        </authorList>
    </citation>
    <scope>NUCLEOTIDE SEQUENCE</scope>
    <source>
        <strain evidence="1">CBS 161.51</strain>
    </source>
</reference>
<evidence type="ECO:0000313" key="1">
    <source>
        <dbReference type="EMBL" id="KAF1939936.1"/>
    </source>
</evidence>
<evidence type="ECO:0000313" key="2">
    <source>
        <dbReference type="Proteomes" id="UP000800038"/>
    </source>
</evidence>
<keyword evidence="2" id="KW-1185">Reference proteome</keyword>
<dbReference type="EMBL" id="ML976072">
    <property type="protein sequence ID" value="KAF1939936.1"/>
    <property type="molecule type" value="Genomic_DNA"/>
</dbReference>
<protein>
    <submittedName>
        <fullName evidence="1">Uncharacterized protein</fullName>
    </submittedName>
</protein>
<dbReference type="AlphaFoldDB" id="A0A6A5SMZ0"/>
<accession>A0A6A5SMZ0</accession>
<name>A0A6A5SMZ0_9PLEO</name>